<sequence length="125" mass="14849">MTHDSFVYTVYSPCFCIDAKTNIPVWGYPKEGEPPINIIHLENQRVYFDESIRIDLHGLVTAVLMFIRERTPEATHLYMYNINVEHQYVEYTFINKEKKLRLARSNIHNKNTPFVESEWLTPNEN</sequence>
<accession>A0A219YBY8</accession>
<dbReference type="Proteomes" id="UP000225215">
    <property type="component" value="Segment"/>
</dbReference>
<name>A0A219YBY8_9CAUD</name>
<evidence type="ECO:0000313" key="2">
    <source>
        <dbReference type="Proteomes" id="UP000225215"/>
    </source>
</evidence>
<evidence type="ECO:0000313" key="1">
    <source>
        <dbReference type="EMBL" id="APU01516.1"/>
    </source>
</evidence>
<reference evidence="1 2" key="1">
    <citation type="journal article" date="2017" name="Sci. Rep.">
        <title>Characterization and diversity of phages infecting Aeromonas salmonicida subsp. salmonicida.</title>
        <authorList>
            <person name="Vincent A.T."/>
            <person name="Paquet V.E."/>
            <person name="Bernatchez A."/>
            <person name="Tremblay D.M."/>
            <person name="Moineau S."/>
            <person name="Charette S.J."/>
        </authorList>
    </citation>
    <scope>NUCLEOTIDE SEQUENCE [LARGE SCALE GENOMIC DNA]</scope>
</reference>
<organism evidence="1 2">
    <name type="scientific">Aeromonas phage 65.2</name>
    <dbReference type="NCBI Taxonomy" id="1932896"/>
    <lineage>
        <taxon>Viruses</taxon>
        <taxon>Duplodnaviria</taxon>
        <taxon>Heunggongvirae</taxon>
        <taxon>Uroviricota</taxon>
        <taxon>Caudoviricetes</taxon>
        <taxon>Pantevenvirales</taxon>
        <taxon>Straboviridae</taxon>
        <taxon>Emmerichvirinae</taxon>
        <taxon>Ishigurovirus</taxon>
        <taxon>Ishigurovirus osborne</taxon>
    </lineage>
</organism>
<proteinExistence type="predicted"/>
<dbReference type="EMBL" id="KY290955">
    <property type="protein sequence ID" value="APU01516.1"/>
    <property type="molecule type" value="Genomic_DNA"/>
</dbReference>
<protein>
    <submittedName>
        <fullName evidence="1">Uncharacterized protein</fullName>
    </submittedName>
</protein>